<dbReference type="OrthoDB" id="6359816at2759"/>
<dbReference type="AlphaFoldDB" id="K2R8X6"/>
<feature type="region of interest" description="Disordered" evidence="1">
    <location>
        <begin position="217"/>
        <end position="247"/>
    </location>
</feature>
<evidence type="ECO:0000313" key="3">
    <source>
        <dbReference type="EMBL" id="EKG09332.1"/>
    </source>
</evidence>
<protein>
    <submittedName>
        <fullName evidence="3">BTB/POZ-like protein</fullName>
    </submittedName>
</protein>
<feature type="domain" description="BTB" evidence="2">
    <location>
        <begin position="28"/>
        <end position="95"/>
    </location>
</feature>
<dbReference type="InterPro" id="IPR000210">
    <property type="entry name" value="BTB/POZ_dom"/>
</dbReference>
<dbReference type="Gene3D" id="3.30.710.10">
    <property type="entry name" value="Potassium Channel Kv1.1, Chain A"/>
    <property type="match status" value="1"/>
</dbReference>
<proteinExistence type="predicted"/>
<dbReference type="Proteomes" id="UP000007129">
    <property type="component" value="Unassembled WGS sequence"/>
</dbReference>
<name>K2R8X6_MACPH</name>
<dbReference type="SUPFAM" id="SSF54695">
    <property type="entry name" value="POZ domain"/>
    <property type="match status" value="1"/>
</dbReference>
<sequence length="256" mass="28576">MSSHQQQTSRAERIEDVPGLLWASKEWSDLVIVCNGEEEIQAHRAIVCSRSKFFHSCLRLGFAETASGKISLAEDFGILEGILQHLYGVDVTLLQPHDLTQELSQEDMRKSFLDIVCLYAAADKYAIPELQAKIATVFFGRFQAVMDPELMLSIATCVYRGTPYFDVDLRAAVISHVQTNLEAIVAAEETTKILLENQELAADILRRIAPVLREQTEVLSSGNSSTKTSPTTPKKRKSPRLPDHAPGQYAFRLRLS</sequence>
<dbReference type="PANTHER" id="PTHR47843">
    <property type="entry name" value="BTB DOMAIN-CONTAINING PROTEIN-RELATED"/>
    <property type="match status" value="1"/>
</dbReference>
<comment type="caution">
    <text evidence="3">The sequence shown here is derived from an EMBL/GenBank/DDBJ whole genome shotgun (WGS) entry which is preliminary data.</text>
</comment>
<evidence type="ECO:0000256" key="1">
    <source>
        <dbReference type="SAM" id="MobiDB-lite"/>
    </source>
</evidence>
<organism evidence="3 4">
    <name type="scientific">Macrophomina phaseolina (strain MS6)</name>
    <name type="common">Charcoal rot fungus</name>
    <dbReference type="NCBI Taxonomy" id="1126212"/>
    <lineage>
        <taxon>Eukaryota</taxon>
        <taxon>Fungi</taxon>
        <taxon>Dikarya</taxon>
        <taxon>Ascomycota</taxon>
        <taxon>Pezizomycotina</taxon>
        <taxon>Dothideomycetes</taxon>
        <taxon>Dothideomycetes incertae sedis</taxon>
        <taxon>Botryosphaeriales</taxon>
        <taxon>Botryosphaeriaceae</taxon>
        <taxon>Macrophomina</taxon>
    </lineage>
</organism>
<dbReference type="PANTHER" id="PTHR47843:SF5">
    <property type="entry name" value="BTB_POZ DOMAIN PROTEIN"/>
    <property type="match status" value="1"/>
</dbReference>
<dbReference type="InterPro" id="IPR011333">
    <property type="entry name" value="SKP1/BTB/POZ_sf"/>
</dbReference>
<evidence type="ECO:0000259" key="2">
    <source>
        <dbReference type="PROSITE" id="PS50097"/>
    </source>
</evidence>
<dbReference type="Pfam" id="PF00651">
    <property type="entry name" value="BTB"/>
    <property type="match status" value="1"/>
</dbReference>
<dbReference type="VEuPathDB" id="FungiDB:MPH_13646"/>
<dbReference type="eggNOG" id="ENOG502T7H2">
    <property type="taxonomic scope" value="Eukaryota"/>
</dbReference>
<dbReference type="SMART" id="SM00225">
    <property type="entry name" value="BTB"/>
    <property type="match status" value="1"/>
</dbReference>
<dbReference type="HOGENOM" id="CLU_1086157_0_0_1"/>
<dbReference type="PROSITE" id="PS50097">
    <property type="entry name" value="BTB"/>
    <property type="match status" value="1"/>
</dbReference>
<reference evidence="3 4" key="1">
    <citation type="journal article" date="2012" name="BMC Genomics">
        <title>Tools to kill: Genome of one of the most destructive plant pathogenic fungi Macrophomina phaseolina.</title>
        <authorList>
            <person name="Islam M.S."/>
            <person name="Haque M.S."/>
            <person name="Islam M.M."/>
            <person name="Emdad E.M."/>
            <person name="Halim A."/>
            <person name="Hossen Q.M.M."/>
            <person name="Hossain M.Z."/>
            <person name="Ahmed B."/>
            <person name="Rahim S."/>
            <person name="Rahman M.S."/>
            <person name="Alam M.M."/>
            <person name="Hou S."/>
            <person name="Wan X."/>
            <person name="Saito J.A."/>
            <person name="Alam M."/>
        </authorList>
    </citation>
    <scope>NUCLEOTIDE SEQUENCE [LARGE SCALE GENOMIC DNA]</scope>
    <source>
        <strain evidence="3 4">MS6</strain>
    </source>
</reference>
<dbReference type="STRING" id="1126212.K2R8X6"/>
<gene>
    <name evidence="3" type="ORF">MPH_13646</name>
</gene>
<dbReference type="InParanoid" id="K2R8X6"/>
<dbReference type="EMBL" id="AHHD01000708">
    <property type="protein sequence ID" value="EKG09332.1"/>
    <property type="molecule type" value="Genomic_DNA"/>
</dbReference>
<accession>K2R8X6</accession>
<evidence type="ECO:0000313" key="4">
    <source>
        <dbReference type="Proteomes" id="UP000007129"/>
    </source>
</evidence>